<reference evidence="10 11" key="1">
    <citation type="submission" date="2022-12" db="EMBL/GenBank/DDBJ databases">
        <title>Dasania phycosphaerae sp. nov., isolated from particulate material of the south coast of Korea.</title>
        <authorList>
            <person name="Jiang Y."/>
        </authorList>
    </citation>
    <scope>NUCLEOTIDE SEQUENCE [LARGE SCALE GENOMIC DNA]</scope>
    <source>
        <strain evidence="10 11">GY-19</strain>
    </source>
</reference>
<dbReference type="InterPro" id="IPR049940">
    <property type="entry name" value="GluQ/Sye"/>
</dbReference>
<comment type="caution">
    <text evidence="7">Lacks conserved residue(s) required for the propagation of feature annotation.</text>
</comment>
<name>A0A9J6RSJ2_9GAMM</name>
<keyword evidence="3 7" id="KW-0547">Nucleotide-binding</keyword>
<feature type="binding site" evidence="7">
    <location>
        <position position="51"/>
    </location>
    <ligand>
        <name>L-glutamate</name>
        <dbReference type="ChEBI" id="CHEBI:29985"/>
    </ligand>
</feature>
<dbReference type="EC" id="6.1.1.-" evidence="7"/>
<feature type="domain" description="Glutamyl/glutaminyl-tRNA synthetase class Ib catalytic" evidence="9">
    <location>
        <begin position="15"/>
        <end position="238"/>
    </location>
</feature>
<dbReference type="PANTHER" id="PTHR43311:SF1">
    <property type="entry name" value="GLUTAMYL-Q TRNA(ASP) SYNTHETASE"/>
    <property type="match status" value="1"/>
</dbReference>
<dbReference type="NCBIfam" id="TIGR03838">
    <property type="entry name" value="queuosine_YadB"/>
    <property type="match status" value="1"/>
</dbReference>
<proteinExistence type="inferred from homology"/>
<comment type="caution">
    <text evidence="10">The sequence shown here is derived from an EMBL/GenBank/DDBJ whole genome shotgun (WGS) entry which is preliminary data.</text>
</comment>
<keyword evidence="1 7" id="KW-0436">Ligase</keyword>
<keyword evidence="6 7" id="KW-0030">Aminoacyl-tRNA synthetase</keyword>
<feature type="short sequence motif" description="'HIGH' region" evidence="7">
    <location>
        <begin position="18"/>
        <end position="28"/>
    </location>
</feature>
<protein>
    <recommendedName>
        <fullName evidence="7">Glutamyl-Q tRNA(Asp) synthetase</fullName>
        <shortName evidence="7">Glu-Q-RSs</shortName>
        <ecNumber evidence="7">6.1.1.-</ecNumber>
    </recommendedName>
</protein>
<evidence type="ECO:0000256" key="8">
    <source>
        <dbReference type="RuleBase" id="RU363037"/>
    </source>
</evidence>
<evidence type="ECO:0000256" key="3">
    <source>
        <dbReference type="ARBA" id="ARBA00022741"/>
    </source>
</evidence>
<dbReference type="Gene3D" id="3.40.50.620">
    <property type="entry name" value="HUPs"/>
    <property type="match status" value="1"/>
</dbReference>
<keyword evidence="4" id="KW-0862">Zinc</keyword>
<feature type="binding site" evidence="7">
    <location>
        <position position="195"/>
    </location>
    <ligand>
        <name>L-glutamate</name>
        <dbReference type="ChEBI" id="CHEBI:29985"/>
    </ligand>
</feature>
<feature type="short sequence motif" description="'KMSKS' region" evidence="7">
    <location>
        <begin position="233"/>
        <end position="237"/>
    </location>
</feature>
<evidence type="ECO:0000256" key="2">
    <source>
        <dbReference type="ARBA" id="ARBA00022723"/>
    </source>
</evidence>
<dbReference type="Gene3D" id="3.90.800.10">
    <property type="entry name" value="Glutamyl-tRNA Synthetase, Domain 3"/>
    <property type="match status" value="1"/>
</dbReference>
<dbReference type="GO" id="GO:0005829">
    <property type="term" value="C:cytosol"/>
    <property type="evidence" value="ECO:0007669"/>
    <property type="project" value="TreeGrafter"/>
</dbReference>
<sequence length="304" mass="33872">MSPQPEHTPPKYIGRFAPSPTGPLHLGSLIAAVASYLDAKSQQGLWLLRMEDLDPPREQAGAAENILQCLQAHGLHWHGEVLWQSQQQQRYQAAVEQLIATGKAFYCRCSRSQLAQQQGIHAGNCQAQAPYTGCAVRLRVTEQSLSFNDPLQGRVQQLLHREVGDFVIQRKDQFYAYQLAAVLDDALQGVTHVVRGSDLLDSTPRQIFLQQQLALPTPQYVHIPVITNSAGHKLSKQTFAPALSPQQACQNLLKALYFLQQPLPPKSQQHDCSQILQWATAHWSLKAVPHCTAIDEITLQHFAC</sequence>
<dbReference type="HAMAP" id="MF_01428">
    <property type="entry name" value="Glu_Q_tRNA_synth"/>
    <property type="match status" value="1"/>
</dbReference>
<dbReference type="InterPro" id="IPR000924">
    <property type="entry name" value="Glu/Gln-tRNA-synth"/>
</dbReference>
<feature type="binding site" evidence="7">
    <location>
        <position position="177"/>
    </location>
    <ligand>
        <name>L-glutamate</name>
        <dbReference type="ChEBI" id="CHEBI:29985"/>
    </ligand>
</feature>
<keyword evidence="5 7" id="KW-0067">ATP-binding</keyword>
<dbReference type="GO" id="GO:0006400">
    <property type="term" value="P:tRNA modification"/>
    <property type="evidence" value="ECO:0007669"/>
    <property type="project" value="InterPro"/>
</dbReference>
<accession>A0A9J6RSJ2</accession>
<dbReference type="GO" id="GO:0008270">
    <property type="term" value="F:zinc ion binding"/>
    <property type="evidence" value="ECO:0007669"/>
    <property type="project" value="InterPro"/>
</dbReference>
<comment type="function">
    <text evidence="7">Catalyzes the tRNA-independent activation of glutamate in presence of ATP and the subsequent transfer of glutamate onto a tRNA(Asp). Glutamate is transferred on the 2-amino-5-(4,5-dihydroxy-2-cyclopenten-1-yl) moiety of the queuosine in the wobble position of the QUC anticodon.</text>
</comment>
<evidence type="ECO:0000256" key="7">
    <source>
        <dbReference type="HAMAP-Rule" id="MF_01428"/>
    </source>
</evidence>
<keyword evidence="8" id="KW-0648">Protein biosynthesis</keyword>
<dbReference type="Proteomes" id="UP001069090">
    <property type="component" value="Unassembled WGS sequence"/>
</dbReference>
<feature type="binding site" evidence="7">
    <location>
        <position position="236"/>
    </location>
    <ligand>
        <name>ATP</name>
        <dbReference type="ChEBI" id="CHEBI:30616"/>
    </ligand>
</feature>
<comment type="similarity">
    <text evidence="7">Belongs to the class-I aminoacyl-tRNA synthetase family. GluQ subfamily.</text>
</comment>
<keyword evidence="11" id="KW-1185">Reference proteome</keyword>
<dbReference type="SUPFAM" id="SSF52374">
    <property type="entry name" value="Nucleotidylyl transferase"/>
    <property type="match status" value="1"/>
</dbReference>
<dbReference type="AlphaFoldDB" id="A0A9J6RSJ2"/>
<feature type="binding site" evidence="7">
    <location>
        <begin position="15"/>
        <end position="19"/>
    </location>
    <ligand>
        <name>L-glutamate</name>
        <dbReference type="ChEBI" id="CHEBI:29985"/>
    </ligand>
</feature>
<dbReference type="Pfam" id="PF00749">
    <property type="entry name" value="tRNA-synt_1c"/>
    <property type="match status" value="1"/>
</dbReference>
<evidence type="ECO:0000256" key="1">
    <source>
        <dbReference type="ARBA" id="ARBA00022598"/>
    </source>
</evidence>
<dbReference type="GO" id="GO:0005524">
    <property type="term" value="F:ATP binding"/>
    <property type="evidence" value="ECO:0007669"/>
    <property type="project" value="UniProtKB-KW"/>
</dbReference>
<dbReference type="GO" id="GO:0004818">
    <property type="term" value="F:glutamate-tRNA ligase activity"/>
    <property type="evidence" value="ECO:0007669"/>
    <property type="project" value="TreeGrafter"/>
</dbReference>
<dbReference type="InterPro" id="IPR014729">
    <property type="entry name" value="Rossmann-like_a/b/a_fold"/>
</dbReference>
<dbReference type="EMBL" id="JAPTGG010000021">
    <property type="protein sequence ID" value="MCZ0867053.1"/>
    <property type="molecule type" value="Genomic_DNA"/>
</dbReference>
<dbReference type="NCBIfam" id="NF004314">
    <property type="entry name" value="PRK05710.1-3"/>
    <property type="match status" value="1"/>
</dbReference>
<keyword evidence="2" id="KW-0479">Metal-binding</keyword>
<evidence type="ECO:0000256" key="6">
    <source>
        <dbReference type="ARBA" id="ARBA00023146"/>
    </source>
</evidence>
<dbReference type="RefSeq" id="WP_258332982.1">
    <property type="nucleotide sequence ID" value="NZ_JAPTGG010000021.1"/>
</dbReference>
<dbReference type="PRINTS" id="PR00987">
    <property type="entry name" value="TRNASYNTHGLU"/>
</dbReference>
<evidence type="ECO:0000313" key="10">
    <source>
        <dbReference type="EMBL" id="MCZ0867053.1"/>
    </source>
</evidence>
<evidence type="ECO:0000313" key="11">
    <source>
        <dbReference type="Proteomes" id="UP001069090"/>
    </source>
</evidence>
<evidence type="ECO:0000256" key="4">
    <source>
        <dbReference type="ARBA" id="ARBA00022833"/>
    </source>
</evidence>
<dbReference type="InterPro" id="IPR020058">
    <property type="entry name" value="Glu/Gln-tRNA-synth_Ib_cat-dom"/>
</dbReference>
<gene>
    <name evidence="10" type="primary">gluQRS</name>
    <name evidence="7" type="synonym">gluQ</name>
    <name evidence="10" type="ORF">O0V09_17785</name>
</gene>
<dbReference type="PANTHER" id="PTHR43311">
    <property type="entry name" value="GLUTAMATE--TRNA LIGASE"/>
    <property type="match status" value="1"/>
</dbReference>
<organism evidence="10 11">
    <name type="scientific">Dasania phycosphaerae</name>
    <dbReference type="NCBI Taxonomy" id="2950436"/>
    <lineage>
        <taxon>Bacteria</taxon>
        <taxon>Pseudomonadati</taxon>
        <taxon>Pseudomonadota</taxon>
        <taxon>Gammaproteobacteria</taxon>
        <taxon>Cellvibrionales</taxon>
        <taxon>Spongiibacteraceae</taxon>
        <taxon>Dasania</taxon>
    </lineage>
</organism>
<evidence type="ECO:0000256" key="5">
    <source>
        <dbReference type="ARBA" id="ARBA00022840"/>
    </source>
</evidence>
<evidence type="ECO:0000259" key="9">
    <source>
        <dbReference type="Pfam" id="PF00749"/>
    </source>
</evidence>
<dbReference type="FunFam" id="3.40.50.620:FF:000093">
    <property type="entry name" value="Glutamyl-Q tRNA(Asp) synthetase"/>
    <property type="match status" value="1"/>
</dbReference>
<dbReference type="InterPro" id="IPR022380">
    <property type="entry name" value="Glu-Q_tRNA(Asp)_Synthase"/>
</dbReference>
<dbReference type="GO" id="GO:0006424">
    <property type="term" value="P:glutamyl-tRNA aminoacylation"/>
    <property type="evidence" value="ECO:0007669"/>
    <property type="project" value="InterPro"/>
</dbReference>